<gene>
    <name evidence="1" type="ORF">SAMN04489835_4409</name>
</gene>
<proteinExistence type="predicted"/>
<name>A0A1H6L3Y0_MYCRU</name>
<keyword evidence="2" id="KW-1185">Reference proteome</keyword>
<dbReference type="EMBL" id="LT629971">
    <property type="protein sequence ID" value="SEH80936.1"/>
    <property type="molecule type" value="Genomic_DNA"/>
</dbReference>
<evidence type="ECO:0000313" key="1">
    <source>
        <dbReference type="EMBL" id="SEH80936.1"/>
    </source>
</evidence>
<dbReference type="RefSeq" id="WP_173839658.1">
    <property type="nucleotide sequence ID" value="NZ_LT629971.1"/>
</dbReference>
<dbReference type="AlphaFoldDB" id="A0A1H6L3Y0"/>
<organism evidence="1 2">
    <name type="scientific">Mycolicibacterium rutilum</name>
    <name type="common">Mycobacterium rutilum</name>
    <dbReference type="NCBI Taxonomy" id="370526"/>
    <lineage>
        <taxon>Bacteria</taxon>
        <taxon>Bacillati</taxon>
        <taxon>Actinomycetota</taxon>
        <taxon>Actinomycetes</taxon>
        <taxon>Mycobacteriales</taxon>
        <taxon>Mycobacteriaceae</taxon>
        <taxon>Mycolicibacterium</taxon>
    </lineage>
</organism>
<accession>A0A1H6L3Y0</accession>
<sequence length="51" mass="5841">MIGFWFTAMIACLVLAGVVAQLGWQLPTNDELRRVLLRVRPGTRRVDSRTR</sequence>
<dbReference type="Proteomes" id="UP000182915">
    <property type="component" value="Chromosome I"/>
</dbReference>
<protein>
    <submittedName>
        <fullName evidence="1">Uncharacterized protein</fullName>
    </submittedName>
</protein>
<reference evidence="2" key="1">
    <citation type="submission" date="2016-10" db="EMBL/GenBank/DDBJ databases">
        <authorList>
            <person name="Varghese N."/>
            <person name="Submissions S."/>
        </authorList>
    </citation>
    <scope>NUCLEOTIDE SEQUENCE [LARGE SCALE GENOMIC DNA]</scope>
    <source>
        <strain evidence="2">DSM 45405</strain>
    </source>
</reference>
<dbReference type="STRING" id="370526.SAMN04489835_4409"/>
<evidence type="ECO:0000313" key="2">
    <source>
        <dbReference type="Proteomes" id="UP000182915"/>
    </source>
</evidence>